<dbReference type="InterPro" id="IPR051335">
    <property type="entry name" value="Alanyl-tRNA_Editing_Enzymes"/>
</dbReference>
<dbReference type="Proteomes" id="UP000837801">
    <property type="component" value="Unassembled WGS sequence"/>
</dbReference>
<evidence type="ECO:0000256" key="4">
    <source>
        <dbReference type="ARBA" id="ARBA00022833"/>
    </source>
</evidence>
<accession>A0A9P0QND6</accession>
<feature type="region of interest" description="Disordered" evidence="5">
    <location>
        <begin position="33"/>
        <end position="56"/>
    </location>
</feature>
<keyword evidence="4" id="KW-0862">Zinc</keyword>
<sequence>MPTSTVVGALACQKNSFLKSYETVVLSCLEVKQEAKKADKKSKSKSKEQTPVEEPKKQYSIELADTVLFPEGGGQPSDTGTITLPDKSVIKVDQVLRDKLIAKHITQEPIEPGAAVTVDVDWEKRVDYMQQHTGQHLLSAVFDTYNLETLSWAMGDKINYIELPEKISDEILEEVGAKVNELIFQALPISVVTPDAHGEPIDTSHIPDDYDMSKGIVRIVKIGDMDANPCCGTHLSSTSQIQAISLLHQLNVRGGNSKLYFLCGARVYKYLSEQNKILKGSGALLSCQLDEITDKITMLNSNYKKALSRESSLLKELAGIEAQRCFDNFEKNGKDVQLVYRSDNNQEYLNSFQKELSTLINQNKKTTVVDTDKKHTIVLLNGDYPSGLGGAVKLLGPRTEEIGGEIKKRFTNLKGGGKGNSFQGKIQKYEKGELESVLLYLDQFK</sequence>
<dbReference type="GO" id="GO:0046872">
    <property type="term" value="F:metal ion binding"/>
    <property type="evidence" value="ECO:0007669"/>
    <property type="project" value="UniProtKB-KW"/>
</dbReference>
<dbReference type="SMART" id="SM00863">
    <property type="entry name" value="tRNA_SAD"/>
    <property type="match status" value="1"/>
</dbReference>
<dbReference type="GO" id="GO:0002196">
    <property type="term" value="F:Ser-tRNA(Ala) deacylase activity"/>
    <property type="evidence" value="ECO:0007669"/>
    <property type="project" value="TreeGrafter"/>
</dbReference>
<comment type="similarity">
    <text evidence="2">Belongs to the class-II aminoacyl-tRNA synthetase family. Alax-L subfamily.</text>
</comment>
<dbReference type="GO" id="GO:0004812">
    <property type="term" value="F:aminoacyl-tRNA ligase activity"/>
    <property type="evidence" value="ECO:0007669"/>
    <property type="project" value="InterPro"/>
</dbReference>
<reference evidence="7" key="1">
    <citation type="submission" date="2022-03" db="EMBL/GenBank/DDBJ databases">
        <authorList>
            <person name="Legras J.-L."/>
            <person name="Devillers H."/>
            <person name="Grondin C."/>
        </authorList>
    </citation>
    <scope>NUCLEOTIDE SEQUENCE</scope>
    <source>
        <strain evidence="7">CLIB 1423</strain>
    </source>
</reference>
<name>A0A9P0QND6_9ASCO</name>
<protein>
    <submittedName>
        <fullName evidence="7">Alanyl-tRNA editing protein alaX</fullName>
    </submittedName>
</protein>
<evidence type="ECO:0000259" key="6">
    <source>
        <dbReference type="SMART" id="SM00863"/>
    </source>
</evidence>
<dbReference type="GO" id="GO:0005524">
    <property type="term" value="F:ATP binding"/>
    <property type="evidence" value="ECO:0007669"/>
    <property type="project" value="InterPro"/>
</dbReference>
<keyword evidence="3" id="KW-0479">Metal-binding</keyword>
<dbReference type="Gene3D" id="2.40.30.130">
    <property type="match status" value="1"/>
</dbReference>
<evidence type="ECO:0000256" key="1">
    <source>
        <dbReference type="ARBA" id="ARBA00001947"/>
    </source>
</evidence>
<dbReference type="PANTHER" id="PTHR43462">
    <property type="entry name" value="ALANYL-TRNA EDITING PROTEIN"/>
    <property type="match status" value="1"/>
</dbReference>
<dbReference type="InterPro" id="IPR012947">
    <property type="entry name" value="tRNA_SAD"/>
</dbReference>
<feature type="domain" description="Threonyl/alanyl tRNA synthetase SAD" evidence="6">
    <location>
        <begin position="217"/>
        <end position="260"/>
    </location>
</feature>
<comment type="cofactor">
    <cofactor evidence="1">
        <name>Zn(2+)</name>
        <dbReference type="ChEBI" id="CHEBI:29105"/>
    </cofactor>
</comment>
<evidence type="ECO:0000256" key="5">
    <source>
        <dbReference type="SAM" id="MobiDB-lite"/>
    </source>
</evidence>
<dbReference type="Gene3D" id="3.30.980.10">
    <property type="entry name" value="Threonyl-trna Synthetase, Chain A, domain 2"/>
    <property type="match status" value="1"/>
</dbReference>
<dbReference type="GO" id="GO:0043039">
    <property type="term" value="P:tRNA aminoacylation"/>
    <property type="evidence" value="ECO:0007669"/>
    <property type="project" value="InterPro"/>
</dbReference>
<dbReference type="Pfam" id="PF07973">
    <property type="entry name" value="tRNA_SAD"/>
    <property type="match status" value="1"/>
</dbReference>
<evidence type="ECO:0000256" key="3">
    <source>
        <dbReference type="ARBA" id="ARBA00022723"/>
    </source>
</evidence>
<dbReference type="OrthoDB" id="288942at2759"/>
<comment type="caution">
    <text evidence="7">The sequence shown here is derived from an EMBL/GenBank/DDBJ whole genome shotgun (WGS) entry which is preliminary data.</text>
</comment>
<dbReference type="InterPro" id="IPR018163">
    <property type="entry name" value="Thr/Ala-tRNA-synth_IIc_edit"/>
</dbReference>
<feature type="compositionally biased region" description="Basic and acidic residues" evidence="5">
    <location>
        <begin position="45"/>
        <end position="56"/>
    </location>
</feature>
<evidence type="ECO:0000313" key="8">
    <source>
        <dbReference type="Proteomes" id="UP000837801"/>
    </source>
</evidence>
<dbReference type="InterPro" id="IPR009000">
    <property type="entry name" value="Transl_B-barrel_sf"/>
</dbReference>
<gene>
    <name evidence="7" type="ORF">CLIB1423_06S06238</name>
</gene>
<keyword evidence="8" id="KW-1185">Reference proteome</keyword>
<dbReference type="SUPFAM" id="SSF50447">
    <property type="entry name" value="Translation proteins"/>
    <property type="match status" value="1"/>
</dbReference>
<evidence type="ECO:0000256" key="2">
    <source>
        <dbReference type="ARBA" id="ARBA00008429"/>
    </source>
</evidence>
<dbReference type="SUPFAM" id="SSF55186">
    <property type="entry name" value="ThrRS/AlaRS common domain"/>
    <property type="match status" value="1"/>
</dbReference>
<dbReference type="PANTHER" id="PTHR43462:SF1">
    <property type="entry name" value="ALANYL-TRNA EDITING PROTEIN AARSD1"/>
    <property type="match status" value="1"/>
</dbReference>
<organism evidence="7 8">
    <name type="scientific">[Candida] railenensis</name>
    <dbReference type="NCBI Taxonomy" id="45579"/>
    <lineage>
        <taxon>Eukaryota</taxon>
        <taxon>Fungi</taxon>
        <taxon>Dikarya</taxon>
        <taxon>Ascomycota</taxon>
        <taxon>Saccharomycotina</taxon>
        <taxon>Pichiomycetes</taxon>
        <taxon>Debaryomycetaceae</taxon>
        <taxon>Kurtzmaniella</taxon>
    </lineage>
</organism>
<dbReference type="EMBL" id="CAKXYY010000006">
    <property type="protein sequence ID" value="CAH2352429.1"/>
    <property type="molecule type" value="Genomic_DNA"/>
</dbReference>
<proteinExistence type="inferred from homology"/>
<dbReference type="AlphaFoldDB" id="A0A9P0QND6"/>
<evidence type="ECO:0000313" key="7">
    <source>
        <dbReference type="EMBL" id="CAH2352429.1"/>
    </source>
</evidence>